<keyword evidence="7" id="KW-1185">Reference proteome</keyword>
<feature type="transmembrane region" description="Helical" evidence="4">
    <location>
        <begin position="122"/>
        <end position="155"/>
    </location>
</feature>
<dbReference type="InterPro" id="IPR036259">
    <property type="entry name" value="MFS_trans_sf"/>
</dbReference>
<feature type="transmembrane region" description="Helical" evidence="4">
    <location>
        <begin position="448"/>
        <end position="469"/>
    </location>
</feature>
<feature type="transmembrane region" description="Helical" evidence="4">
    <location>
        <begin position="785"/>
        <end position="806"/>
    </location>
</feature>
<evidence type="ECO:0000256" key="2">
    <source>
        <dbReference type="ARBA" id="ARBA00022475"/>
    </source>
</evidence>
<organism evidence="6 7">
    <name type="scientific">Cladophialophora chaetospira</name>
    <dbReference type="NCBI Taxonomy" id="386627"/>
    <lineage>
        <taxon>Eukaryota</taxon>
        <taxon>Fungi</taxon>
        <taxon>Dikarya</taxon>
        <taxon>Ascomycota</taxon>
        <taxon>Pezizomycotina</taxon>
        <taxon>Eurotiomycetes</taxon>
        <taxon>Chaetothyriomycetidae</taxon>
        <taxon>Chaetothyriales</taxon>
        <taxon>Herpotrichiellaceae</taxon>
        <taxon>Cladophialophora</taxon>
    </lineage>
</organism>
<reference evidence="6" key="1">
    <citation type="submission" date="2022-10" db="EMBL/GenBank/DDBJ databases">
        <title>Culturing micro-colonial fungi from biological soil crusts in the Mojave desert and describing Neophaeococcomyces mojavensis, and introducing the new genera and species Taxawa tesnikishii.</title>
        <authorList>
            <person name="Kurbessoian T."/>
            <person name="Stajich J.E."/>
        </authorList>
    </citation>
    <scope>NUCLEOTIDE SEQUENCE</scope>
    <source>
        <strain evidence="6">TK_41</strain>
    </source>
</reference>
<feature type="domain" description="Rhodopsin" evidence="5">
    <location>
        <begin position="26"/>
        <end position="286"/>
    </location>
</feature>
<evidence type="ECO:0000256" key="1">
    <source>
        <dbReference type="ARBA" id="ARBA00004429"/>
    </source>
</evidence>
<dbReference type="PANTHER" id="PTHR43702">
    <property type="entry name" value="L-FUCOSE-PROTON SYMPORTER"/>
    <property type="match status" value="1"/>
</dbReference>
<feature type="transmembrane region" description="Helical" evidence="4">
    <location>
        <begin position="167"/>
        <end position="191"/>
    </location>
</feature>
<evidence type="ECO:0000259" key="5">
    <source>
        <dbReference type="Pfam" id="PF20684"/>
    </source>
</evidence>
<name>A0AA38X6X7_9EURO</name>
<evidence type="ECO:0000256" key="4">
    <source>
        <dbReference type="SAM" id="Phobius"/>
    </source>
</evidence>
<dbReference type="InterPro" id="IPR011701">
    <property type="entry name" value="MFS"/>
</dbReference>
<dbReference type="Pfam" id="PF07690">
    <property type="entry name" value="MFS_1"/>
    <property type="match status" value="1"/>
</dbReference>
<comment type="caution">
    <text evidence="6">The sequence shown here is derived from an EMBL/GenBank/DDBJ whole genome shotgun (WGS) entry which is preliminary data.</text>
</comment>
<dbReference type="EMBL" id="JAPDRK010000011">
    <property type="protein sequence ID" value="KAJ9607718.1"/>
    <property type="molecule type" value="Genomic_DNA"/>
</dbReference>
<feature type="region of interest" description="Disordered" evidence="3">
    <location>
        <begin position="919"/>
        <end position="984"/>
    </location>
</feature>
<dbReference type="Proteomes" id="UP001172673">
    <property type="component" value="Unassembled WGS sequence"/>
</dbReference>
<feature type="transmembrane region" description="Helical" evidence="4">
    <location>
        <begin position="12"/>
        <end position="30"/>
    </location>
</feature>
<keyword evidence="2" id="KW-1003">Cell membrane</keyword>
<feature type="transmembrane region" description="Helical" evidence="4">
    <location>
        <begin position="203"/>
        <end position="225"/>
    </location>
</feature>
<keyword evidence="4" id="KW-0812">Transmembrane</keyword>
<feature type="compositionally biased region" description="Low complexity" evidence="3">
    <location>
        <begin position="923"/>
        <end position="932"/>
    </location>
</feature>
<evidence type="ECO:0000313" key="7">
    <source>
        <dbReference type="Proteomes" id="UP001172673"/>
    </source>
</evidence>
<feature type="transmembrane region" description="Helical" evidence="4">
    <location>
        <begin position="574"/>
        <end position="595"/>
    </location>
</feature>
<feature type="transmembrane region" description="Helical" evidence="4">
    <location>
        <begin position="407"/>
        <end position="428"/>
    </location>
</feature>
<feature type="transmembrane region" description="Helical" evidence="4">
    <location>
        <begin position="42"/>
        <end position="67"/>
    </location>
</feature>
<feature type="transmembrane region" description="Helical" evidence="4">
    <location>
        <begin position="476"/>
        <end position="496"/>
    </location>
</feature>
<dbReference type="SUPFAM" id="SSF103473">
    <property type="entry name" value="MFS general substrate transporter"/>
    <property type="match status" value="1"/>
</dbReference>
<dbReference type="InterPro" id="IPR049326">
    <property type="entry name" value="Rhodopsin_dom_fungi"/>
</dbReference>
<sequence>MPQDRGPATSAVTIAVTIIATLFVAARFYTRTRLVRSVRQDDWWILAAWVCAVGFSVSICVAVHFGLGKHKDDIPDSSFSALRKAEYTFAILYNPSLMLTKTSIIVFFLSVMSTDVDPVFKWCNWLTLAVTNIVGLALTFFNIFQCSPVAAGYLYPTPKNAKCTDIVTLYLSSAPLNIITDIAILFLPIPILTGMRLPRKQKIILVATFSFGAFVAIIDVIRIAYLQQAALNRLKVVKGASGNAGRIQEDNDFSWYASLSFMWSAVEVCIGIVCACVPSLKPLFTRFMPSFIKDAGEEMTSDNSIDDDNPANALPKGNVSMLNNPSAFRKPMVKEYAGEDEGDQMGFLNMLAGPPEEDQGEKPKGGALSRQATKLSRRATNKSAVSDFGFVKMSGRRNMLKLSNRESVWPIAVVTVIFFLWGFAYGLLDTLNSRFQLVAGVSTGKGLGLHAAYFGGYLVGPLTLGRFIIKRYGFKALMISGLAVYGCGTLIFWPSAVLTSYPAFTVSNFIVGFGLSCLEVAANPYIALCGPLEYAEVRLNLSQAFQAIGTVCSPLLATKVLFKSVNSAGSLVDVQWTYLGIALFVYGLAVVFYYIPLPEASDDQLEELAEQRIDAYTAKVGPWKVIYVTLGLGVFSQWCYVGAQESVGNNVQPLFKLLKPASTLQPFDYQMIGHGVFAVGRFLVAFLNCYFKPRRILLGLYVAMVVCLALDMRLSGNGGAAIPILTLFFEAGIFSIIFAISMRGLGKHTKTGAAFMTAAISGGAVFPPIQWAVAQGHGLKYSYCVPLAAAVLGTVFAIYLNLVPMAKNQVDPVRNRHLKRRAGSATSQESNGEIKQEKSGQTGMSSLTTRMNKNRRSVSPAVQHLERETTNLSTNDGSLSPVLTMDFADEKNNFSKPKPVQLKESKGQVGNLALWPVEEDTSEATASSSSGSNGPHDRDRGPNGHGKSKADEDQEMTITRHRPQWEDRDSDDGLDDYHAFMRKV</sequence>
<dbReference type="GO" id="GO:0022857">
    <property type="term" value="F:transmembrane transporter activity"/>
    <property type="evidence" value="ECO:0007669"/>
    <property type="project" value="InterPro"/>
</dbReference>
<dbReference type="AlphaFoldDB" id="A0AA38X6X7"/>
<dbReference type="PANTHER" id="PTHR43702:SF13">
    <property type="entry name" value="MONOSACCHARIDE TRANSPORTER, PUTATIVE (AFU_ORTHOLOGUE AFUA_4G06630)-RELATED"/>
    <property type="match status" value="1"/>
</dbReference>
<proteinExistence type="predicted"/>
<dbReference type="Gene3D" id="1.20.1250.20">
    <property type="entry name" value="MFS general substrate transporter like domains"/>
    <property type="match status" value="2"/>
</dbReference>
<dbReference type="Pfam" id="PF20684">
    <property type="entry name" value="Fung_rhodopsin"/>
    <property type="match status" value="1"/>
</dbReference>
<feature type="region of interest" description="Disordered" evidence="3">
    <location>
        <begin position="814"/>
        <end position="881"/>
    </location>
</feature>
<feature type="transmembrane region" description="Helical" evidence="4">
    <location>
        <begin position="261"/>
        <end position="280"/>
    </location>
</feature>
<feature type="compositionally biased region" description="Basic and acidic residues" evidence="3">
    <location>
        <begin position="975"/>
        <end position="984"/>
    </location>
</feature>
<dbReference type="GO" id="GO:0005886">
    <property type="term" value="C:plasma membrane"/>
    <property type="evidence" value="ECO:0007669"/>
    <property type="project" value="UniProtKB-SubCell"/>
</dbReference>
<protein>
    <recommendedName>
        <fullName evidence="5">Rhodopsin domain-containing protein</fullName>
    </recommendedName>
</protein>
<gene>
    <name evidence="6" type="ORF">H2200_007796</name>
</gene>
<accession>A0AA38X6X7</accession>
<feature type="transmembrane region" description="Helical" evidence="4">
    <location>
        <begin position="87"/>
        <end position="110"/>
    </location>
</feature>
<feature type="region of interest" description="Disordered" evidence="3">
    <location>
        <begin position="350"/>
        <end position="380"/>
    </location>
</feature>
<feature type="compositionally biased region" description="Polar residues" evidence="3">
    <location>
        <begin position="839"/>
        <end position="851"/>
    </location>
</feature>
<evidence type="ECO:0000313" key="6">
    <source>
        <dbReference type="EMBL" id="KAJ9607718.1"/>
    </source>
</evidence>
<keyword evidence="4" id="KW-0472">Membrane</keyword>
<feature type="transmembrane region" description="Helical" evidence="4">
    <location>
        <begin position="696"/>
        <end position="714"/>
    </location>
</feature>
<evidence type="ECO:0000256" key="3">
    <source>
        <dbReference type="SAM" id="MobiDB-lite"/>
    </source>
</evidence>
<keyword evidence="4" id="KW-1133">Transmembrane helix</keyword>
<dbReference type="InterPro" id="IPR050375">
    <property type="entry name" value="MFS_TsgA-like"/>
</dbReference>
<comment type="subcellular location">
    <subcellularLocation>
        <location evidence="1">Cell inner membrane</location>
        <topology evidence="1">Multi-pass membrane protein</topology>
    </subcellularLocation>
</comment>
<feature type="transmembrane region" description="Helical" evidence="4">
    <location>
        <begin position="720"/>
        <end position="740"/>
    </location>
</feature>
<feature type="transmembrane region" description="Helical" evidence="4">
    <location>
        <begin position="671"/>
        <end position="691"/>
    </location>
</feature>
<feature type="transmembrane region" description="Helical" evidence="4">
    <location>
        <begin position="752"/>
        <end position="773"/>
    </location>
</feature>